<evidence type="ECO:0000256" key="3">
    <source>
        <dbReference type="ARBA" id="ARBA00023100"/>
    </source>
</evidence>
<dbReference type="Pfam" id="PF02796">
    <property type="entry name" value="HTH_7"/>
    <property type="match status" value="1"/>
</dbReference>
<dbReference type="InterPro" id="IPR006118">
    <property type="entry name" value="Recombinase_CS"/>
</dbReference>
<dbReference type="GO" id="GO:0003677">
    <property type="term" value="F:DNA binding"/>
    <property type="evidence" value="ECO:0007669"/>
    <property type="project" value="UniProtKB-KW"/>
</dbReference>
<evidence type="ECO:0000313" key="9">
    <source>
        <dbReference type="EMBL" id="PZO69816.1"/>
    </source>
</evidence>
<gene>
    <name evidence="9" type="ORF">DI640_15195</name>
</gene>
<accession>A0A2W4YJT5</accession>
<dbReference type="GO" id="GO:0000150">
    <property type="term" value="F:DNA strand exchange activity"/>
    <property type="evidence" value="ECO:0007669"/>
    <property type="project" value="UniProtKB-KW"/>
</dbReference>
<protein>
    <submittedName>
        <fullName evidence="9">Resolvase</fullName>
    </submittedName>
</protein>
<keyword evidence="2" id="KW-0229">DNA integration</keyword>
<evidence type="ECO:0000256" key="7">
    <source>
        <dbReference type="PROSITE-ProRule" id="PRU10137"/>
    </source>
</evidence>
<dbReference type="Gene3D" id="1.10.10.60">
    <property type="entry name" value="Homeodomain-like"/>
    <property type="match status" value="1"/>
</dbReference>
<dbReference type="PANTHER" id="PTHR30461:SF2">
    <property type="entry name" value="SERINE RECOMBINASE PINE-RELATED"/>
    <property type="match status" value="1"/>
</dbReference>
<dbReference type="CDD" id="cd00569">
    <property type="entry name" value="HTH_Hin_like"/>
    <property type="match status" value="1"/>
</dbReference>
<dbReference type="PROSITE" id="PS51736">
    <property type="entry name" value="RECOMBINASES_3"/>
    <property type="match status" value="1"/>
</dbReference>
<dbReference type="InterPro" id="IPR009057">
    <property type="entry name" value="Homeodomain-like_sf"/>
</dbReference>
<evidence type="ECO:0000259" key="8">
    <source>
        <dbReference type="PROSITE" id="PS51736"/>
    </source>
</evidence>
<feature type="domain" description="Resolvase/invertase-type recombinase catalytic" evidence="8">
    <location>
        <begin position="1"/>
        <end position="135"/>
    </location>
</feature>
<dbReference type="PROSITE" id="PS00397">
    <property type="entry name" value="RECOMBINASES_1"/>
    <property type="match status" value="1"/>
</dbReference>
<organism evidence="9 10">
    <name type="scientific">Sphingomonas taxi</name>
    <dbReference type="NCBI Taxonomy" id="1549858"/>
    <lineage>
        <taxon>Bacteria</taxon>
        <taxon>Pseudomonadati</taxon>
        <taxon>Pseudomonadota</taxon>
        <taxon>Alphaproteobacteria</taxon>
        <taxon>Sphingomonadales</taxon>
        <taxon>Sphingomonadaceae</taxon>
        <taxon>Sphingomonas</taxon>
    </lineage>
</organism>
<dbReference type="CDD" id="cd03768">
    <property type="entry name" value="SR_ResInv"/>
    <property type="match status" value="1"/>
</dbReference>
<name>A0A2W4YJT5_9SPHN</name>
<evidence type="ECO:0000256" key="1">
    <source>
        <dbReference type="ARBA" id="ARBA00009913"/>
    </source>
</evidence>
<dbReference type="GO" id="GO:0015074">
    <property type="term" value="P:DNA integration"/>
    <property type="evidence" value="ECO:0007669"/>
    <property type="project" value="UniProtKB-KW"/>
</dbReference>
<dbReference type="EMBL" id="QFMX01000142">
    <property type="protein sequence ID" value="PZO69816.1"/>
    <property type="molecule type" value="Genomic_DNA"/>
</dbReference>
<evidence type="ECO:0000256" key="4">
    <source>
        <dbReference type="ARBA" id="ARBA00023125"/>
    </source>
</evidence>
<dbReference type="Proteomes" id="UP000249555">
    <property type="component" value="Unassembled WGS sequence"/>
</dbReference>
<dbReference type="Pfam" id="PF00239">
    <property type="entry name" value="Resolvase"/>
    <property type="match status" value="1"/>
</dbReference>
<dbReference type="AlphaFoldDB" id="A0A2W4YJT5"/>
<reference evidence="9 10" key="1">
    <citation type="submission" date="2017-08" db="EMBL/GenBank/DDBJ databases">
        <title>Infants hospitalized years apart are colonized by the same room-sourced microbial strains.</title>
        <authorList>
            <person name="Brooks B."/>
            <person name="Olm M.R."/>
            <person name="Firek B.A."/>
            <person name="Baker R."/>
            <person name="Thomas B.C."/>
            <person name="Morowitz M.J."/>
            <person name="Banfield J.F."/>
        </authorList>
    </citation>
    <scope>NUCLEOTIDE SEQUENCE [LARGE SCALE GENOMIC DNA]</scope>
    <source>
        <strain evidence="9">S2_018_000_R3_119</strain>
    </source>
</reference>
<dbReference type="InterPro" id="IPR006120">
    <property type="entry name" value="Resolvase_HTH_dom"/>
</dbReference>
<dbReference type="InterPro" id="IPR036162">
    <property type="entry name" value="Resolvase-like_N_sf"/>
</dbReference>
<dbReference type="InterPro" id="IPR006119">
    <property type="entry name" value="Resolv_N"/>
</dbReference>
<dbReference type="SUPFAM" id="SSF53041">
    <property type="entry name" value="Resolvase-like"/>
    <property type="match status" value="1"/>
</dbReference>
<dbReference type="Gene3D" id="3.40.50.1390">
    <property type="entry name" value="Resolvase, N-terminal catalytic domain"/>
    <property type="match status" value="1"/>
</dbReference>
<comment type="similarity">
    <text evidence="1">Belongs to the site-specific recombinase resolvase family.</text>
</comment>
<evidence type="ECO:0000256" key="2">
    <source>
        <dbReference type="ARBA" id="ARBA00022908"/>
    </source>
</evidence>
<evidence type="ECO:0000313" key="10">
    <source>
        <dbReference type="Proteomes" id="UP000249555"/>
    </source>
</evidence>
<keyword evidence="3" id="KW-0230">DNA invertase</keyword>
<dbReference type="FunFam" id="3.40.50.1390:FF:000001">
    <property type="entry name" value="DNA recombinase"/>
    <property type="match status" value="1"/>
</dbReference>
<sequence length="184" mass="20286">MLIGYARVSTDDQDFSLQSAALKDAGCRRTFKEKVSGAKRARPELDRMLEQLRDDDVVVVTRLDRLARSTRDLLDIAEKLNEAGAGLRSLAEPWADTTTPAGRMVLTVFAGIAEFERELIHQRTSSGRAAAMARGVKFGRKPKLTPDQIALGSRLVGEGTSVREAAKLLQCHHATLYRALERPV</sequence>
<feature type="active site" description="O-(5'-phospho-DNA)-serine intermediate" evidence="6 7">
    <location>
        <position position="9"/>
    </location>
</feature>
<keyword evidence="4" id="KW-0238">DNA-binding</keyword>
<proteinExistence type="inferred from homology"/>
<evidence type="ECO:0000256" key="5">
    <source>
        <dbReference type="ARBA" id="ARBA00023172"/>
    </source>
</evidence>
<dbReference type="PANTHER" id="PTHR30461">
    <property type="entry name" value="DNA-INVERTASE FROM LAMBDOID PROPHAGE"/>
    <property type="match status" value="1"/>
</dbReference>
<evidence type="ECO:0000256" key="6">
    <source>
        <dbReference type="PIRSR" id="PIRSR606118-50"/>
    </source>
</evidence>
<dbReference type="InterPro" id="IPR050639">
    <property type="entry name" value="SSR_resolvase"/>
</dbReference>
<comment type="caution">
    <text evidence="9">The sequence shown here is derived from an EMBL/GenBank/DDBJ whole genome shotgun (WGS) entry which is preliminary data.</text>
</comment>
<dbReference type="SUPFAM" id="SSF46689">
    <property type="entry name" value="Homeodomain-like"/>
    <property type="match status" value="1"/>
</dbReference>
<dbReference type="SMART" id="SM00857">
    <property type="entry name" value="Resolvase"/>
    <property type="match status" value="1"/>
</dbReference>
<keyword evidence="5" id="KW-0233">DNA recombination</keyword>